<evidence type="ECO:0000313" key="2">
    <source>
        <dbReference type="EMBL" id="KAG5185561.1"/>
    </source>
</evidence>
<comment type="caution">
    <text evidence="2">The sequence shown here is derived from an EMBL/GenBank/DDBJ whole genome shotgun (WGS) entry which is preliminary data.</text>
</comment>
<dbReference type="AlphaFoldDB" id="A0A836CJ88"/>
<feature type="compositionally biased region" description="Pro residues" evidence="1">
    <location>
        <begin position="177"/>
        <end position="186"/>
    </location>
</feature>
<dbReference type="EMBL" id="JAFCMP010000126">
    <property type="protein sequence ID" value="KAG5185561.1"/>
    <property type="molecule type" value="Genomic_DNA"/>
</dbReference>
<accession>A0A836CJ88</accession>
<organism evidence="2 3">
    <name type="scientific">Tribonema minus</name>
    <dbReference type="NCBI Taxonomy" id="303371"/>
    <lineage>
        <taxon>Eukaryota</taxon>
        <taxon>Sar</taxon>
        <taxon>Stramenopiles</taxon>
        <taxon>Ochrophyta</taxon>
        <taxon>PX clade</taxon>
        <taxon>Xanthophyceae</taxon>
        <taxon>Tribonematales</taxon>
        <taxon>Tribonemataceae</taxon>
        <taxon>Tribonema</taxon>
    </lineage>
</organism>
<proteinExistence type="predicted"/>
<feature type="region of interest" description="Disordered" evidence="1">
    <location>
        <begin position="170"/>
        <end position="224"/>
    </location>
</feature>
<dbReference type="OrthoDB" id="497712at2759"/>
<dbReference type="PANTHER" id="PTHR40855">
    <property type="entry name" value="DIOX_N DOMAIN-CONTAINING PROTEIN"/>
    <property type="match status" value="1"/>
</dbReference>
<protein>
    <submittedName>
        <fullName evidence="2">Uncharacterized protein</fullName>
    </submittedName>
</protein>
<reference evidence="2" key="1">
    <citation type="submission" date="2021-02" db="EMBL/GenBank/DDBJ databases">
        <title>First Annotated Genome of the Yellow-green Alga Tribonema minus.</title>
        <authorList>
            <person name="Mahan K.M."/>
        </authorList>
    </citation>
    <scope>NUCLEOTIDE SEQUENCE</scope>
    <source>
        <strain evidence="2">UTEX B ZZ1240</strain>
    </source>
</reference>
<dbReference type="Proteomes" id="UP000664859">
    <property type="component" value="Unassembled WGS sequence"/>
</dbReference>
<keyword evidence="3" id="KW-1185">Reference proteome</keyword>
<feature type="non-terminal residue" evidence="2">
    <location>
        <position position="224"/>
    </location>
</feature>
<name>A0A836CJ88_9STRA</name>
<evidence type="ECO:0000256" key="1">
    <source>
        <dbReference type="SAM" id="MobiDB-lite"/>
    </source>
</evidence>
<sequence length="224" mass="23482">PRAPPHEVQSLQLGGAARAWFGRMYFPDAAATLARAAADDIVAEAYAASAAVQASRSLSFGEYRSQTYAAFHGGAGHAASAVGCAPISSMSGSDSGASRVLVDPGSCTAAEKYCWMGCRAIPADLVCASADMVCRNPIDGTFWPENYTTPTGPTHCFDCIIQCPNGDGTYGTGATPTPTPTPPPTNKPTRKPTRTPTSKPTRKPTHTPTSKPTRQPTRKPTRKP</sequence>
<feature type="non-terminal residue" evidence="2">
    <location>
        <position position="1"/>
    </location>
</feature>
<dbReference type="PANTHER" id="PTHR40855:SF1">
    <property type="entry name" value="CLAVAMINATE SYNTHASE-LIKE PROTEIN"/>
    <property type="match status" value="1"/>
</dbReference>
<evidence type="ECO:0000313" key="3">
    <source>
        <dbReference type="Proteomes" id="UP000664859"/>
    </source>
</evidence>
<gene>
    <name evidence="2" type="ORF">JKP88DRAFT_134368</name>
</gene>